<organism evidence="1 2">
    <name type="scientific">Echinococcus granulosus</name>
    <name type="common">Hydatid tapeworm</name>
    <dbReference type="NCBI Taxonomy" id="6210"/>
    <lineage>
        <taxon>Eukaryota</taxon>
        <taxon>Metazoa</taxon>
        <taxon>Spiralia</taxon>
        <taxon>Lophotrochozoa</taxon>
        <taxon>Platyhelminthes</taxon>
        <taxon>Cestoda</taxon>
        <taxon>Eucestoda</taxon>
        <taxon>Cyclophyllidea</taxon>
        <taxon>Taeniidae</taxon>
        <taxon>Echinococcus</taxon>
        <taxon>Echinococcus granulosus group</taxon>
    </lineage>
</organism>
<dbReference type="GeneID" id="36345918"/>
<gene>
    <name evidence="1" type="ORF">EGR_10203</name>
</gene>
<protein>
    <submittedName>
        <fullName evidence="1">Uncharacterized protein</fullName>
    </submittedName>
</protein>
<dbReference type="Proteomes" id="UP000019149">
    <property type="component" value="Unassembled WGS sequence"/>
</dbReference>
<comment type="caution">
    <text evidence="1">The sequence shown here is derived from an EMBL/GenBank/DDBJ whole genome shotgun (WGS) entry which is preliminary data.</text>
</comment>
<dbReference type="RefSeq" id="XP_024346141.1">
    <property type="nucleotide sequence ID" value="XM_024499452.1"/>
</dbReference>
<dbReference type="KEGG" id="egl:EGR_10203"/>
<evidence type="ECO:0000313" key="2">
    <source>
        <dbReference type="Proteomes" id="UP000019149"/>
    </source>
</evidence>
<accession>W6U1J3</accession>
<proteinExistence type="predicted"/>
<name>W6U1J3_ECHGR</name>
<dbReference type="CTD" id="36345918"/>
<reference evidence="1 2" key="1">
    <citation type="journal article" date="2013" name="Nat. Genet.">
        <title>The genome of the hydatid tapeworm Echinococcus granulosus.</title>
        <authorList>
            <person name="Zheng H."/>
            <person name="Zhang W."/>
            <person name="Zhang L."/>
            <person name="Zhang Z."/>
            <person name="Li J."/>
            <person name="Lu G."/>
            <person name="Zhu Y."/>
            <person name="Wang Y."/>
            <person name="Huang Y."/>
            <person name="Liu J."/>
            <person name="Kang H."/>
            <person name="Chen J."/>
            <person name="Wang L."/>
            <person name="Chen A."/>
            <person name="Yu S."/>
            <person name="Gao Z."/>
            <person name="Jin L."/>
            <person name="Gu W."/>
            <person name="Wang Z."/>
            <person name="Zhao L."/>
            <person name="Shi B."/>
            <person name="Wen H."/>
            <person name="Lin R."/>
            <person name="Jones M.K."/>
            <person name="Brejova B."/>
            <person name="Vinar T."/>
            <person name="Zhao G."/>
            <person name="McManus D.P."/>
            <person name="Chen Z."/>
            <person name="Zhou Y."/>
            <person name="Wang S."/>
        </authorList>
    </citation>
    <scope>NUCLEOTIDE SEQUENCE [LARGE SCALE GENOMIC DNA]</scope>
</reference>
<evidence type="ECO:0000313" key="1">
    <source>
        <dbReference type="EMBL" id="EUB54945.1"/>
    </source>
</evidence>
<keyword evidence="2" id="KW-1185">Reference proteome</keyword>
<sequence length="177" mass="20327">MSEMLELAFITHSCEFKRTLSSQNRVFLTSSTVTITHEFNLSLGCNKFFLLHVIPSKSTSEYLCPHSSRKSLLGLFLQYDALSEDSKIRVKAAFNFFLLHCNTKQSLSADIKDFYIAYLQGIMIHLSECYIAISVKKFKNLKAIKSTQFESREKLGCKMKLNAKRTSFWCFSIFGVE</sequence>
<dbReference type="AlphaFoldDB" id="W6U1J3"/>
<dbReference type="EMBL" id="APAU02000198">
    <property type="protein sequence ID" value="EUB54945.1"/>
    <property type="molecule type" value="Genomic_DNA"/>
</dbReference>